<evidence type="ECO:0000313" key="1">
    <source>
        <dbReference type="EMBL" id="SVB27208.1"/>
    </source>
</evidence>
<protein>
    <recommendedName>
        <fullName evidence="2">Fructokinase</fullName>
    </recommendedName>
</protein>
<gene>
    <name evidence="1" type="ORF">METZ01_LOCUS180062</name>
</gene>
<dbReference type="AlphaFoldDB" id="A0A382CLW5"/>
<name>A0A382CLW5_9ZZZZ</name>
<evidence type="ECO:0008006" key="2">
    <source>
        <dbReference type="Google" id="ProtNLM"/>
    </source>
</evidence>
<dbReference type="GO" id="GO:0004396">
    <property type="term" value="F:hexokinase activity"/>
    <property type="evidence" value="ECO:0007669"/>
    <property type="project" value="TreeGrafter"/>
</dbReference>
<proteinExistence type="predicted"/>
<dbReference type="InterPro" id="IPR049874">
    <property type="entry name" value="ROK_cs"/>
</dbReference>
<dbReference type="SUPFAM" id="SSF53067">
    <property type="entry name" value="Actin-like ATPase domain"/>
    <property type="match status" value="1"/>
</dbReference>
<organism evidence="1">
    <name type="scientific">marine metagenome</name>
    <dbReference type="NCBI Taxonomy" id="408172"/>
    <lineage>
        <taxon>unclassified sequences</taxon>
        <taxon>metagenomes</taxon>
        <taxon>ecological metagenomes</taxon>
    </lineage>
</organism>
<dbReference type="Pfam" id="PF00480">
    <property type="entry name" value="ROK"/>
    <property type="match status" value="1"/>
</dbReference>
<dbReference type="EMBL" id="UINC01035191">
    <property type="protein sequence ID" value="SVB27208.1"/>
    <property type="molecule type" value="Genomic_DNA"/>
</dbReference>
<dbReference type="InterPro" id="IPR000600">
    <property type="entry name" value="ROK"/>
</dbReference>
<sequence length="295" mass="32113">MKIGIDLGGTKTEAILIDHNGKELSRKRIKTEKNYQGTLIGIKSLVVEFENKFGSVESIGIGMPGAVSADSSLVKNANSIWLNGQPLKKDLENQLDREINLENDANCFALSEAVDGAGKKYSVVFGVIVGTGVGGGIVVNKKVLQGINKIGGEWGHIPLPNRTDLEKQHSKKCYCGLSGCMETYVSGPGFASIFNSINNENFDSHKIIEGYYKEDNRCIEALTNYVDHLARGLSLVVNILDPDVIVLGGGMSNIDYIYENINNQLKNYVFSDTLRTKVVKNFYGDSGGVRGAAWL</sequence>
<dbReference type="Gene3D" id="3.30.420.40">
    <property type="match status" value="2"/>
</dbReference>
<dbReference type="InterPro" id="IPR043129">
    <property type="entry name" value="ATPase_NBD"/>
</dbReference>
<dbReference type="PANTHER" id="PTHR18964:SF174">
    <property type="entry name" value="D-ALLOSE KINASE-RELATED"/>
    <property type="match status" value="1"/>
</dbReference>
<accession>A0A382CLW5</accession>
<dbReference type="PANTHER" id="PTHR18964">
    <property type="entry name" value="ROK (REPRESSOR, ORF, KINASE) FAMILY"/>
    <property type="match status" value="1"/>
</dbReference>
<dbReference type="PROSITE" id="PS01125">
    <property type="entry name" value="ROK"/>
    <property type="match status" value="1"/>
</dbReference>
<reference evidence="1" key="1">
    <citation type="submission" date="2018-05" db="EMBL/GenBank/DDBJ databases">
        <authorList>
            <person name="Lanie J.A."/>
            <person name="Ng W.-L."/>
            <person name="Kazmierczak K.M."/>
            <person name="Andrzejewski T.M."/>
            <person name="Davidsen T.M."/>
            <person name="Wayne K.J."/>
            <person name="Tettelin H."/>
            <person name="Glass J.I."/>
            <person name="Rusch D."/>
            <person name="Podicherti R."/>
            <person name="Tsui H.-C.T."/>
            <person name="Winkler M.E."/>
        </authorList>
    </citation>
    <scope>NUCLEOTIDE SEQUENCE</scope>
</reference>